<dbReference type="EMBL" id="MWQN01000001">
    <property type="protein sequence ID" value="OPC80648.1"/>
    <property type="molecule type" value="Genomic_DNA"/>
</dbReference>
<proteinExistence type="predicted"/>
<evidence type="ECO:0000313" key="3">
    <source>
        <dbReference type="Proteomes" id="UP000190037"/>
    </source>
</evidence>
<gene>
    <name evidence="2" type="ORF">B4N89_06465</name>
</gene>
<keyword evidence="3" id="KW-1185">Reference proteome</keyword>
<accession>A0A1T3NV24</accession>
<protein>
    <submittedName>
        <fullName evidence="2">Uncharacterized protein</fullName>
    </submittedName>
</protein>
<feature type="region of interest" description="Disordered" evidence="1">
    <location>
        <begin position="14"/>
        <end position="67"/>
    </location>
</feature>
<name>A0A1T3NV24_9ACTN</name>
<dbReference type="STRING" id="159449.B4N89_06465"/>
<sequence length="165" mass="18153">MVEDLDAVEQAMLANLLDGRRPRRRSSETPTRSNRQHQPPQQRRQAQSVPRAVIPAPAPAAAPNRDATRVLDIGRVIKQIDPRTTPEQRHAMATSWTQLDLTAAQVLAWLTAGILPTEYKLAAACLERGLTPQDMKTRLEGVRVVERLRSEGVDGVVALLRSGAA</sequence>
<comment type="caution">
    <text evidence="2">The sequence shown here is derived from an EMBL/GenBank/DDBJ whole genome shotgun (WGS) entry which is preliminary data.</text>
</comment>
<dbReference type="AlphaFoldDB" id="A0A1T3NV24"/>
<evidence type="ECO:0000256" key="1">
    <source>
        <dbReference type="SAM" id="MobiDB-lite"/>
    </source>
</evidence>
<dbReference type="Proteomes" id="UP000190037">
    <property type="component" value="Unassembled WGS sequence"/>
</dbReference>
<evidence type="ECO:0000313" key="2">
    <source>
        <dbReference type="EMBL" id="OPC80648.1"/>
    </source>
</evidence>
<reference evidence="2 3" key="1">
    <citation type="submission" date="2017-03" db="EMBL/GenBank/DDBJ databases">
        <title>Draft genome sequence of Streptomyces scabrisporus NF3, endophyte isolated from Amphipterygium adstringens.</title>
        <authorList>
            <person name="Vazquez M."/>
            <person name="Ceapa C.D."/>
            <person name="Rodriguez Luna D."/>
            <person name="Sanchez Esquivel S."/>
        </authorList>
    </citation>
    <scope>NUCLEOTIDE SEQUENCE [LARGE SCALE GENOMIC DNA]</scope>
    <source>
        <strain evidence="2 3">NF3</strain>
    </source>
</reference>
<feature type="compositionally biased region" description="Low complexity" evidence="1">
    <location>
        <begin position="28"/>
        <end position="63"/>
    </location>
</feature>
<organism evidence="2 3">
    <name type="scientific">Embleya scabrispora</name>
    <dbReference type="NCBI Taxonomy" id="159449"/>
    <lineage>
        <taxon>Bacteria</taxon>
        <taxon>Bacillati</taxon>
        <taxon>Actinomycetota</taxon>
        <taxon>Actinomycetes</taxon>
        <taxon>Kitasatosporales</taxon>
        <taxon>Streptomycetaceae</taxon>
        <taxon>Embleya</taxon>
    </lineage>
</organism>